<keyword evidence="1" id="KW-0812">Transmembrane</keyword>
<proteinExistence type="predicted"/>
<dbReference type="Pfam" id="PF16983">
    <property type="entry name" value="MFS_MOT1"/>
    <property type="match status" value="2"/>
</dbReference>
<accession>A0A9N8VHT8</accession>
<gene>
    <name evidence="2" type="ORF">POCULU_LOCUS267</name>
</gene>
<keyword evidence="1" id="KW-0472">Membrane</keyword>
<sequence>MTSHEIIEVVGSPNSNRDPSLWRNPLHYVCSTAKERALHIKENVSLSELSGSLGDLGTLLPILVALSITGQVSLTASLIFGGLWNITSGLMFRIPMCVQPMKAVAAVAISAHLTIGEVMSAGLGVGFMIFALGITRTIKIVEKFTPIPIIRGIQLGAGITLIIKAADMVRKNGSWGGTFWKWNDNYEWALLAFIFVFVFYSSKRIPTALILFILGLTFALVKVFKSDTTPPSVSFNYPTTVVPTLQEFKTGFLNAALGQLPLTALNSVIALAALANDLFPERSSLNTVEKISVSVGLMNIIGCFFGSIPYCHGSGGLAGQYRFGARSEVSVLFLGLFKLILGILFGRTLTSLLGFFPYSLLGVMLFVSGAELACAARNFMTSCDDNDDDETNKKNFTLVIVTAGLLVGFQNDGIGYVGGMLVSLLFYLVRSLIPNATSNGNTATTEQLKN</sequence>
<evidence type="ECO:0000313" key="2">
    <source>
        <dbReference type="EMBL" id="CAG8455391.1"/>
    </source>
</evidence>
<keyword evidence="1" id="KW-1133">Transmembrane helix</keyword>
<reference evidence="2" key="1">
    <citation type="submission" date="2021-06" db="EMBL/GenBank/DDBJ databases">
        <authorList>
            <person name="Kallberg Y."/>
            <person name="Tangrot J."/>
            <person name="Rosling A."/>
        </authorList>
    </citation>
    <scope>NUCLEOTIDE SEQUENCE</scope>
    <source>
        <strain evidence="2">IA702</strain>
    </source>
</reference>
<organism evidence="2 3">
    <name type="scientific">Paraglomus occultum</name>
    <dbReference type="NCBI Taxonomy" id="144539"/>
    <lineage>
        <taxon>Eukaryota</taxon>
        <taxon>Fungi</taxon>
        <taxon>Fungi incertae sedis</taxon>
        <taxon>Mucoromycota</taxon>
        <taxon>Glomeromycotina</taxon>
        <taxon>Glomeromycetes</taxon>
        <taxon>Paraglomerales</taxon>
        <taxon>Paraglomeraceae</taxon>
        <taxon>Paraglomus</taxon>
    </lineage>
</organism>
<feature type="transmembrane region" description="Helical" evidence="1">
    <location>
        <begin position="291"/>
        <end position="311"/>
    </location>
</feature>
<dbReference type="PANTHER" id="PTHR31970">
    <property type="match status" value="1"/>
</dbReference>
<dbReference type="OrthoDB" id="5402974at2759"/>
<comment type="caution">
    <text evidence="2">The sequence shown here is derived from an EMBL/GenBank/DDBJ whole genome shotgun (WGS) entry which is preliminary data.</text>
</comment>
<dbReference type="AlphaFoldDB" id="A0A9N8VHT8"/>
<protein>
    <submittedName>
        <fullName evidence="2">10095_t:CDS:1</fullName>
    </submittedName>
</protein>
<evidence type="ECO:0000256" key="1">
    <source>
        <dbReference type="SAM" id="Phobius"/>
    </source>
</evidence>
<evidence type="ECO:0000313" key="3">
    <source>
        <dbReference type="Proteomes" id="UP000789572"/>
    </source>
</evidence>
<keyword evidence="3" id="KW-1185">Reference proteome</keyword>
<feature type="transmembrane region" description="Helical" evidence="1">
    <location>
        <begin position="59"/>
        <end position="84"/>
    </location>
</feature>
<feature type="transmembrane region" description="Helical" evidence="1">
    <location>
        <begin position="355"/>
        <end position="375"/>
    </location>
</feature>
<dbReference type="GO" id="GO:0015098">
    <property type="term" value="F:molybdate ion transmembrane transporter activity"/>
    <property type="evidence" value="ECO:0007669"/>
    <property type="project" value="InterPro"/>
</dbReference>
<dbReference type="InterPro" id="IPR031563">
    <property type="entry name" value="MOT1/MOT2"/>
</dbReference>
<dbReference type="PANTHER" id="PTHR31970:SF9">
    <property type="entry name" value="MOLYBDATE TRANSPORTER 2"/>
    <property type="match status" value="1"/>
</dbReference>
<feature type="transmembrane region" description="Helical" evidence="1">
    <location>
        <begin position="331"/>
        <end position="349"/>
    </location>
</feature>
<feature type="transmembrane region" description="Helical" evidence="1">
    <location>
        <begin position="396"/>
        <end position="429"/>
    </location>
</feature>
<feature type="transmembrane region" description="Helical" evidence="1">
    <location>
        <begin position="185"/>
        <end position="201"/>
    </location>
</feature>
<feature type="transmembrane region" description="Helical" evidence="1">
    <location>
        <begin position="144"/>
        <end position="165"/>
    </location>
</feature>
<feature type="transmembrane region" description="Helical" evidence="1">
    <location>
        <begin position="208"/>
        <end position="224"/>
    </location>
</feature>
<dbReference type="Proteomes" id="UP000789572">
    <property type="component" value="Unassembled WGS sequence"/>
</dbReference>
<feature type="transmembrane region" description="Helical" evidence="1">
    <location>
        <begin position="104"/>
        <end position="132"/>
    </location>
</feature>
<name>A0A9N8VHT8_9GLOM</name>
<dbReference type="EMBL" id="CAJVPJ010000013">
    <property type="protein sequence ID" value="CAG8455391.1"/>
    <property type="molecule type" value="Genomic_DNA"/>
</dbReference>